<evidence type="ECO:0000313" key="1">
    <source>
        <dbReference type="EMBL" id="GAN96264.1"/>
    </source>
</evidence>
<comment type="caution">
    <text evidence="1">The sequence shown here is derived from an EMBL/GenBank/DDBJ whole genome shotgun (WGS) entry which is preliminary data.</text>
</comment>
<organism evidence="1 2">
    <name type="scientific">Komagataeibacter europaeus NBRC 3261</name>
    <dbReference type="NCBI Taxonomy" id="1234669"/>
    <lineage>
        <taxon>Bacteria</taxon>
        <taxon>Pseudomonadati</taxon>
        <taxon>Pseudomonadota</taxon>
        <taxon>Alphaproteobacteria</taxon>
        <taxon>Acetobacterales</taxon>
        <taxon>Acetobacteraceae</taxon>
        <taxon>Komagataeibacter</taxon>
    </lineage>
</organism>
<protein>
    <submittedName>
        <fullName evidence="1">Uncharacterized protein</fullName>
    </submittedName>
</protein>
<accession>A0A0D6PYM2</accession>
<reference evidence="1 2" key="1">
    <citation type="submission" date="2012-11" db="EMBL/GenBank/DDBJ databases">
        <title>Whole genome sequence of Gluconacetobacter europaeus NBRC3261.</title>
        <authorList>
            <person name="Azuma Y."/>
            <person name="Higashiura N."/>
            <person name="Hirakawa H."/>
            <person name="Matsushita K."/>
        </authorList>
    </citation>
    <scope>NUCLEOTIDE SEQUENCE [LARGE SCALE GENOMIC DNA]</scope>
    <source>
        <strain evidence="1 2">NBRC 3261</strain>
    </source>
</reference>
<evidence type="ECO:0000313" key="2">
    <source>
        <dbReference type="Proteomes" id="UP000032675"/>
    </source>
</evidence>
<gene>
    <name evidence="1" type="ORF">Geu3261_0058_007</name>
</gene>
<dbReference type="AlphaFoldDB" id="A0A0D6PYM2"/>
<sequence>MKFHIFCDNKNTNQLRFTEWNKKHYGIYDNDYFKDITSEMFPEYIRKGNA</sequence>
<name>A0A0D6PYM2_KOMEU</name>
<dbReference type="Proteomes" id="UP000032675">
    <property type="component" value="Unassembled WGS sequence"/>
</dbReference>
<dbReference type="EMBL" id="BANI01000052">
    <property type="protein sequence ID" value="GAN96264.1"/>
    <property type="molecule type" value="Genomic_DNA"/>
</dbReference>
<proteinExistence type="predicted"/>